<dbReference type="STRING" id="215243.A0A0D2C011"/>
<dbReference type="OrthoDB" id="1907495at2759"/>
<sequence length="306" mass="34444">MSDLEALQEQWRTLYSRTLPALAKARDHAQSRWPVTLDHCFARIILDNTIGNGEKQWDKVIAKPAIRNMTEQQFRDAISLGEDIQKGKIDLCDLDEISLRCRGKNESKYGGSTRKRSQSPNPPSTQGEENSAKNSKDNQSSARKRPRLDKQQTKLHFQTETKSPEKKPGVDNVWQTGSTVEDIEETLGRIRSHPTLTPYRKKLYTTLLSVPKGRYTTYAAMSDYLSSSARAVGNGMRNNPFAPDVPCHRVLAANGTIGGFHGDWGKDGKYANKKIELLRGEGVRFDPSGKVVGEPFHKFHTFEDLQ</sequence>
<evidence type="ECO:0000256" key="4">
    <source>
        <dbReference type="ARBA" id="ARBA00015377"/>
    </source>
</evidence>
<keyword evidence="7" id="KW-0227">DNA damage</keyword>
<evidence type="ECO:0000256" key="1">
    <source>
        <dbReference type="ARBA" id="ARBA00001286"/>
    </source>
</evidence>
<keyword evidence="6" id="KW-0808">Transferase</keyword>
<organism evidence="14 15">
    <name type="scientific">Exophiala oligosperma</name>
    <dbReference type="NCBI Taxonomy" id="215243"/>
    <lineage>
        <taxon>Eukaryota</taxon>
        <taxon>Fungi</taxon>
        <taxon>Dikarya</taxon>
        <taxon>Ascomycota</taxon>
        <taxon>Pezizomycotina</taxon>
        <taxon>Eurotiomycetes</taxon>
        <taxon>Chaetothyriomycetidae</taxon>
        <taxon>Chaetothyriales</taxon>
        <taxon>Herpotrichiellaceae</taxon>
        <taxon>Exophiala</taxon>
    </lineage>
</organism>
<dbReference type="Pfam" id="PF01035">
    <property type="entry name" value="DNA_binding_1"/>
    <property type="match status" value="1"/>
</dbReference>
<reference evidence="14 15" key="1">
    <citation type="submission" date="2015-01" db="EMBL/GenBank/DDBJ databases">
        <title>The Genome Sequence of Exophiala oligosperma CBS72588.</title>
        <authorList>
            <consortium name="The Broad Institute Genomics Platform"/>
            <person name="Cuomo C."/>
            <person name="de Hoog S."/>
            <person name="Gorbushina A."/>
            <person name="Stielow B."/>
            <person name="Teixiera M."/>
            <person name="Abouelleil A."/>
            <person name="Chapman S.B."/>
            <person name="Priest M."/>
            <person name="Young S.K."/>
            <person name="Wortman J."/>
            <person name="Nusbaum C."/>
            <person name="Birren B."/>
        </authorList>
    </citation>
    <scope>NUCLEOTIDE SEQUENCE [LARGE SCALE GENOMIC DNA]</scope>
    <source>
        <strain evidence="14 15">CBS 72588</strain>
    </source>
</reference>
<feature type="region of interest" description="Disordered" evidence="12">
    <location>
        <begin position="104"/>
        <end position="173"/>
    </location>
</feature>
<dbReference type="VEuPathDB" id="FungiDB:PV06_04160"/>
<evidence type="ECO:0000256" key="7">
    <source>
        <dbReference type="ARBA" id="ARBA00022763"/>
    </source>
</evidence>
<evidence type="ECO:0000256" key="9">
    <source>
        <dbReference type="ARBA" id="ARBA00030795"/>
    </source>
</evidence>
<dbReference type="Proteomes" id="UP000053342">
    <property type="component" value="Unassembled WGS sequence"/>
</dbReference>
<dbReference type="PANTHER" id="PTHR10815">
    <property type="entry name" value="METHYLATED-DNA--PROTEIN-CYSTEINE METHYLTRANSFERASE"/>
    <property type="match status" value="1"/>
</dbReference>
<dbReference type="NCBIfam" id="TIGR00589">
    <property type="entry name" value="ogt"/>
    <property type="match status" value="1"/>
</dbReference>
<dbReference type="CDD" id="cd06445">
    <property type="entry name" value="ATase"/>
    <property type="match status" value="1"/>
</dbReference>
<dbReference type="Gene3D" id="1.10.10.10">
    <property type="entry name" value="Winged helix-like DNA-binding domain superfamily/Winged helix DNA-binding domain"/>
    <property type="match status" value="1"/>
</dbReference>
<dbReference type="InterPro" id="IPR036388">
    <property type="entry name" value="WH-like_DNA-bd_sf"/>
</dbReference>
<keyword evidence="8" id="KW-0234">DNA repair</keyword>
<comment type="similarity">
    <text evidence="2">Belongs to the MGMT family.</text>
</comment>
<feature type="domain" description="Methylated-DNA-[protein]-cysteine S-methyltransferase DNA binding" evidence="13">
    <location>
        <begin position="199"/>
        <end position="283"/>
    </location>
</feature>
<dbReference type="AlphaFoldDB" id="A0A0D2C011"/>
<evidence type="ECO:0000259" key="13">
    <source>
        <dbReference type="Pfam" id="PF01035"/>
    </source>
</evidence>
<evidence type="ECO:0000313" key="15">
    <source>
        <dbReference type="Proteomes" id="UP000053342"/>
    </source>
</evidence>
<keyword evidence="5" id="KW-0489">Methyltransferase</keyword>
<dbReference type="GO" id="GO:0003908">
    <property type="term" value="F:methylated-DNA-[protein]-cysteine S-methyltransferase activity"/>
    <property type="evidence" value="ECO:0007669"/>
    <property type="project" value="UniProtKB-EC"/>
</dbReference>
<feature type="compositionally biased region" description="Basic and acidic residues" evidence="12">
    <location>
        <begin position="148"/>
        <end position="169"/>
    </location>
</feature>
<dbReference type="GeneID" id="27356234"/>
<evidence type="ECO:0000256" key="11">
    <source>
        <dbReference type="ARBA" id="ARBA00049348"/>
    </source>
</evidence>
<dbReference type="RefSeq" id="XP_016263223.1">
    <property type="nucleotide sequence ID" value="XM_016405017.1"/>
</dbReference>
<dbReference type="EC" id="2.1.1.63" evidence="3"/>
<dbReference type="HOGENOM" id="CLU_076394_0_0_1"/>
<name>A0A0D2C011_9EURO</name>
<evidence type="ECO:0000256" key="10">
    <source>
        <dbReference type="ARBA" id="ARBA00031621"/>
    </source>
</evidence>
<dbReference type="EMBL" id="KN847335">
    <property type="protein sequence ID" value="KIW43007.1"/>
    <property type="molecule type" value="Genomic_DNA"/>
</dbReference>
<evidence type="ECO:0000256" key="3">
    <source>
        <dbReference type="ARBA" id="ARBA00011918"/>
    </source>
</evidence>
<dbReference type="InterPro" id="IPR036217">
    <property type="entry name" value="MethylDNA_cys_MeTrfase_DNAb"/>
</dbReference>
<evidence type="ECO:0000256" key="2">
    <source>
        <dbReference type="ARBA" id="ARBA00008711"/>
    </source>
</evidence>
<keyword evidence="15" id="KW-1185">Reference proteome</keyword>
<comment type="catalytic activity">
    <reaction evidence="1">
        <text>a 4-O-methyl-thymidine in DNA + L-cysteinyl-[protein] = a thymidine in DNA + S-methyl-L-cysteinyl-[protein]</text>
        <dbReference type="Rhea" id="RHEA:53428"/>
        <dbReference type="Rhea" id="RHEA-COMP:10131"/>
        <dbReference type="Rhea" id="RHEA-COMP:10132"/>
        <dbReference type="Rhea" id="RHEA-COMP:13555"/>
        <dbReference type="Rhea" id="RHEA-COMP:13556"/>
        <dbReference type="ChEBI" id="CHEBI:29950"/>
        <dbReference type="ChEBI" id="CHEBI:82612"/>
        <dbReference type="ChEBI" id="CHEBI:137386"/>
        <dbReference type="ChEBI" id="CHEBI:137387"/>
        <dbReference type="EC" id="2.1.1.63"/>
    </reaction>
</comment>
<dbReference type="PANTHER" id="PTHR10815:SF13">
    <property type="entry name" value="METHYLATED-DNA--PROTEIN-CYSTEINE METHYLTRANSFERASE"/>
    <property type="match status" value="1"/>
</dbReference>
<evidence type="ECO:0000313" key="14">
    <source>
        <dbReference type="EMBL" id="KIW43007.1"/>
    </source>
</evidence>
<dbReference type="PROSITE" id="PS00374">
    <property type="entry name" value="MGMT"/>
    <property type="match status" value="1"/>
</dbReference>
<comment type="catalytic activity">
    <reaction evidence="11">
        <text>a 6-O-methyl-2'-deoxyguanosine in DNA + L-cysteinyl-[protein] = S-methyl-L-cysteinyl-[protein] + a 2'-deoxyguanosine in DNA</text>
        <dbReference type="Rhea" id="RHEA:24000"/>
        <dbReference type="Rhea" id="RHEA-COMP:10131"/>
        <dbReference type="Rhea" id="RHEA-COMP:10132"/>
        <dbReference type="Rhea" id="RHEA-COMP:11367"/>
        <dbReference type="Rhea" id="RHEA-COMP:11368"/>
        <dbReference type="ChEBI" id="CHEBI:29950"/>
        <dbReference type="ChEBI" id="CHEBI:82612"/>
        <dbReference type="ChEBI" id="CHEBI:85445"/>
        <dbReference type="ChEBI" id="CHEBI:85448"/>
        <dbReference type="EC" id="2.1.1.63"/>
    </reaction>
</comment>
<evidence type="ECO:0000256" key="6">
    <source>
        <dbReference type="ARBA" id="ARBA00022679"/>
    </source>
</evidence>
<dbReference type="GO" id="GO:0032259">
    <property type="term" value="P:methylation"/>
    <property type="evidence" value="ECO:0007669"/>
    <property type="project" value="UniProtKB-KW"/>
</dbReference>
<dbReference type="SUPFAM" id="SSF46767">
    <property type="entry name" value="Methylated DNA-protein cysteine methyltransferase, C-terminal domain"/>
    <property type="match status" value="1"/>
</dbReference>
<protein>
    <recommendedName>
        <fullName evidence="4">Methylated-DNA--protein-cysteine methyltransferase</fullName>
        <ecNumber evidence="3">2.1.1.63</ecNumber>
    </recommendedName>
    <alternativeName>
        <fullName evidence="9">6-O-methylguanine-DNA methyltransferase</fullName>
    </alternativeName>
    <alternativeName>
        <fullName evidence="10">O-6-methylguanine-DNA-alkyltransferase</fullName>
    </alternativeName>
</protein>
<dbReference type="InterPro" id="IPR014048">
    <property type="entry name" value="MethylDNA_cys_MeTrfase_DNA-bd"/>
</dbReference>
<accession>A0A0D2C011</accession>
<evidence type="ECO:0000256" key="5">
    <source>
        <dbReference type="ARBA" id="ARBA00022603"/>
    </source>
</evidence>
<dbReference type="InterPro" id="IPR001497">
    <property type="entry name" value="MethylDNA_cys_MeTrfase_AS"/>
</dbReference>
<evidence type="ECO:0000256" key="8">
    <source>
        <dbReference type="ARBA" id="ARBA00023204"/>
    </source>
</evidence>
<dbReference type="GO" id="GO:0006281">
    <property type="term" value="P:DNA repair"/>
    <property type="evidence" value="ECO:0007669"/>
    <property type="project" value="UniProtKB-KW"/>
</dbReference>
<evidence type="ECO:0000256" key="12">
    <source>
        <dbReference type="SAM" id="MobiDB-lite"/>
    </source>
</evidence>
<proteinExistence type="inferred from homology"/>
<gene>
    <name evidence="14" type="ORF">PV06_04160</name>
</gene>